<dbReference type="InterPro" id="IPR001107">
    <property type="entry name" value="Band_7"/>
</dbReference>
<dbReference type="InterPro" id="IPR036013">
    <property type="entry name" value="Band_7/SPFH_dom_sf"/>
</dbReference>
<comment type="function">
    <text evidence="6">HflC and HflK could encode or regulate a protease.</text>
</comment>
<proteinExistence type="inferred from homology"/>
<feature type="transmembrane region" description="Helical" evidence="6">
    <location>
        <begin position="98"/>
        <end position="118"/>
    </location>
</feature>
<organism evidence="9 10">
    <name type="scientific">Psittacicella gerlachiana</name>
    <dbReference type="NCBI Taxonomy" id="2028574"/>
    <lineage>
        <taxon>Bacteria</taxon>
        <taxon>Pseudomonadati</taxon>
        <taxon>Pseudomonadota</taxon>
        <taxon>Gammaproteobacteria</taxon>
        <taxon>Pasteurellales</taxon>
        <taxon>Psittacicellaceae</taxon>
        <taxon>Psittacicella</taxon>
    </lineage>
</organism>
<evidence type="ECO:0000256" key="3">
    <source>
        <dbReference type="ARBA" id="ARBA00022692"/>
    </source>
</evidence>
<dbReference type="InterPro" id="IPR001972">
    <property type="entry name" value="Stomatin_HflK_fam"/>
</dbReference>
<dbReference type="RefSeq" id="WP_119534456.1">
    <property type="nucleotide sequence ID" value="NZ_NRJF01000063.1"/>
</dbReference>
<feature type="compositionally biased region" description="Basic and acidic residues" evidence="7">
    <location>
        <begin position="1"/>
        <end position="21"/>
    </location>
</feature>
<keyword evidence="10" id="KW-1185">Reference proteome</keyword>
<dbReference type="PRINTS" id="PR00721">
    <property type="entry name" value="STOMATIN"/>
</dbReference>
<dbReference type="InterPro" id="IPR010201">
    <property type="entry name" value="HflK"/>
</dbReference>
<dbReference type="SMART" id="SM00244">
    <property type="entry name" value="PHB"/>
    <property type="match status" value="1"/>
</dbReference>
<dbReference type="EMBL" id="NRJF01000063">
    <property type="protein sequence ID" value="RIY36441.1"/>
    <property type="molecule type" value="Genomic_DNA"/>
</dbReference>
<comment type="subcellular location">
    <subcellularLocation>
        <location evidence="1">Membrane</location>
        <topology evidence="1">Single-pass membrane protein</topology>
    </subcellularLocation>
</comment>
<name>A0A3A1YFW0_9GAMM</name>
<dbReference type="Pfam" id="PF01145">
    <property type="entry name" value="Band_7"/>
    <property type="match status" value="1"/>
</dbReference>
<keyword evidence="3 6" id="KW-0812">Transmembrane</keyword>
<evidence type="ECO:0000256" key="1">
    <source>
        <dbReference type="ARBA" id="ARBA00004167"/>
    </source>
</evidence>
<feature type="compositionally biased region" description="Low complexity" evidence="7">
    <location>
        <begin position="35"/>
        <end position="47"/>
    </location>
</feature>
<feature type="region of interest" description="Disordered" evidence="7">
    <location>
        <begin position="1"/>
        <end position="79"/>
    </location>
</feature>
<keyword evidence="9" id="KW-0645">Protease</keyword>
<comment type="subunit">
    <text evidence="6">HflC and HflK may interact to form a multimeric complex.</text>
</comment>
<evidence type="ECO:0000256" key="6">
    <source>
        <dbReference type="RuleBase" id="RU364113"/>
    </source>
</evidence>
<dbReference type="InterPro" id="IPR050710">
    <property type="entry name" value="Band7/mec-2_domain"/>
</dbReference>
<keyword evidence="9" id="KW-0378">Hydrolase</keyword>
<sequence length="444" mass="49580">MSDEKDNKSSEDLSRELEERLKKFRKLAGNEEEQTTNSSTSQEQTTEQEPKRTFTQSNRESREDNTSKDSPNKEEKKSFNMPKFSGFNFELGKHTKTVAAGVVGFLALVFVVSGFYTVNESERGVIKRFGAYNSTSMPGLNWKIPLVDNATLVNVQRVSELRIDGTMLTRDENVVNVTLTVQYRIDDPVKYLFNVDEPITTLEEATEASLRYVVGHMDMDNVITTGRSEVRESTRQMLLKTLEAYNVGIGIVDVNFQSARPPEAVKEAFDDAIKAQEDEQRFIREAEAYQRSREPIARGQAQRIVEQARGYAAQVVAEANANAAEFDNLLPQFLANPQVFKQRYYLETLANLYAQTPKVIMQDTNGITFLPLDKLLERVGQTSEKDNEQGGNLILTPSSSSTSSTSTSNSTSTTTTSTTQASPTTTTNNSSRQAPSRFVTRGGN</sequence>
<dbReference type="NCBIfam" id="TIGR01933">
    <property type="entry name" value="hflK"/>
    <property type="match status" value="1"/>
</dbReference>
<feature type="compositionally biased region" description="Basic and acidic residues" evidence="7">
    <location>
        <begin position="59"/>
        <end position="78"/>
    </location>
</feature>
<evidence type="ECO:0000256" key="4">
    <source>
        <dbReference type="ARBA" id="ARBA00022989"/>
    </source>
</evidence>
<dbReference type="GO" id="GO:0016020">
    <property type="term" value="C:membrane"/>
    <property type="evidence" value="ECO:0007669"/>
    <property type="project" value="UniProtKB-SubCell"/>
</dbReference>
<comment type="similarity">
    <text evidence="2 6">Belongs to the band 7/mec-2 family. HflK subfamily.</text>
</comment>
<keyword evidence="5 6" id="KW-0472">Membrane</keyword>
<evidence type="ECO:0000256" key="7">
    <source>
        <dbReference type="SAM" id="MobiDB-lite"/>
    </source>
</evidence>
<evidence type="ECO:0000313" key="9">
    <source>
        <dbReference type="EMBL" id="RIY36441.1"/>
    </source>
</evidence>
<dbReference type="Gene3D" id="3.30.479.30">
    <property type="entry name" value="Band 7 domain"/>
    <property type="match status" value="1"/>
</dbReference>
<feature type="region of interest" description="Disordered" evidence="7">
    <location>
        <begin position="382"/>
        <end position="444"/>
    </location>
</feature>
<dbReference type="GO" id="GO:0006508">
    <property type="term" value="P:proteolysis"/>
    <property type="evidence" value="ECO:0007669"/>
    <property type="project" value="UniProtKB-KW"/>
</dbReference>
<evidence type="ECO:0000259" key="8">
    <source>
        <dbReference type="SMART" id="SM00244"/>
    </source>
</evidence>
<comment type="caution">
    <text evidence="9">The sequence shown here is derived from an EMBL/GenBank/DDBJ whole genome shotgun (WGS) entry which is preliminary data.</text>
</comment>
<keyword evidence="4 6" id="KW-1133">Transmembrane helix</keyword>
<reference evidence="9 10" key="1">
    <citation type="submission" date="2017-08" db="EMBL/GenBank/DDBJ databases">
        <title>Reclassification of Bisgaard taxon 37 and 44.</title>
        <authorList>
            <person name="Christensen H."/>
        </authorList>
    </citation>
    <scope>NUCLEOTIDE SEQUENCE [LARGE SCALE GENOMIC DNA]</scope>
    <source>
        <strain evidence="9 10">EEAB3T1</strain>
    </source>
</reference>
<evidence type="ECO:0000256" key="2">
    <source>
        <dbReference type="ARBA" id="ARBA00006971"/>
    </source>
</evidence>
<feature type="compositionally biased region" description="Low complexity" evidence="7">
    <location>
        <begin position="396"/>
        <end position="431"/>
    </location>
</feature>
<dbReference type="GO" id="GO:0008233">
    <property type="term" value="F:peptidase activity"/>
    <property type="evidence" value="ECO:0007669"/>
    <property type="project" value="UniProtKB-KW"/>
</dbReference>
<dbReference type="PANTHER" id="PTHR43327:SF2">
    <property type="entry name" value="MODULATOR OF FTSH PROTEASE HFLK"/>
    <property type="match status" value="1"/>
</dbReference>
<gene>
    <name evidence="9" type="primary">hflK</name>
    <name evidence="9" type="ORF">CKF59_02745</name>
</gene>
<dbReference type="CDD" id="cd03404">
    <property type="entry name" value="SPFH_HflK"/>
    <property type="match status" value="1"/>
</dbReference>
<evidence type="ECO:0000256" key="5">
    <source>
        <dbReference type="ARBA" id="ARBA00023136"/>
    </source>
</evidence>
<protein>
    <recommendedName>
        <fullName evidence="6">Protein HflK</fullName>
    </recommendedName>
</protein>
<evidence type="ECO:0000313" key="10">
    <source>
        <dbReference type="Proteomes" id="UP000265964"/>
    </source>
</evidence>
<dbReference type="AlphaFoldDB" id="A0A3A1YFW0"/>
<dbReference type="OrthoDB" id="9779595at2"/>
<dbReference type="Proteomes" id="UP000265964">
    <property type="component" value="Unassembled WGS sequence"/>
</dbReference>
<accession>A0A3A1YFW0</accession>
<dbReference type="PANTHER" id="PTHR43327">
    <property type="entry name" value="STOMATIN-LIKE PROTEIN 2, MITOCHONDRIAL"/>
    <property type="match status" value="1"/>
</dbReference>
<feature type="domain" description="Band 7" evidence="8">
    <location>
        <begin position="113"/>
        <end position="273"/>
    </location>
</feature>
<dbReference type="SUPFAM" id="SSF117892">
    <property type="entry name" value="Band 7/SPFH domain"/>
    <property type="match status" value="1"/>
</dbReference>